<protein>
    <submittedName>
        <fullName evidence="2">ORF6N domain-containing protein</fullName>
    </submittedName>
</protein>
<dbReference type="RefSeq" id="WP_214237787.1">
    <property type="nucleotide sequence ID" value="NZ_JABBFR010000017.1"/>
</dbReference>
<dbReference type="EMBL" id="JABBFR010000017">
    <property type="protein sequence ID" value="MBT0725132.1"/>
    <property type="molecule type" value="Genomic_DNA"/>
</dbReference>
<keyword evidence="3" id="KW-1185">Reference proteome</keyword>
<evidence type="ECO:0000313" key="2">
    <source>
        <dbReference type="EMBL" id="MBT0725132.1"/>
    </source>
</evidence>
<evidence type="ECO:0000313" key="3">
    <source>
        <dbReference type="Proteomes" id="UP000790096"/>
    </source>
</evidence>
<dbReference type="Pfam" id="PF10543">
    <property type="entry name" value="ORF6N"/>
    <property type="match status" value="1"/>
</dbReference>
<reference evidence="2 3" key="1">
    <citation type="submission" date="2020-04" db="EMBL/GenBank/DDBJ databases">
        <title>Genome sequencing of Rosenbergiella species.</title>
        <authorList>
            <person name="Alvarez-Perez S."/>
            <person name="Lievens B."/>
        </authorList>
    </citation>
    <scope>NUCLEOTIDE SEQUENCE [LARGE SCALE GENOMIC DNA]</scope>
    <source>
        <strain evidence="2 3">S61</strain>
    </source>
</reference>
<organism evidence="2 3">
    <name type="scientific">Rosenbergiella gaditana</name>
    <dbReference type="NCBI Taxonomy" id="2726987"/>
    <lineage>
        <taxon>Bacteria</taxon>
        <taxon>Pseudomonadati</taxon>
        <taxon>Pseudomonadota</taxon>
        <taxon>Gammaproteobacteria</taxon>
        <taxon>Enterobacterales</taxon>
        <taxon>Erwiniaceae</taxon>
        <taxon>Rosenbergiella</taxon>
    </lineage>
</organism>
<accession>A0ABS5T104</accession>
<feature type="domain" description="KilA-N DNA-binding" evidence="1">
    <location>
        <begin position="29"/>
        <end position="113"/>
    </location>
</feature>
<dbReference type="Proteomes" id="UP000790096">
    <property type="component" value="Unassembled WGS sequence"/>
</dbReference>
<comment type="caution">
    <text evidence="2">The sequence shown here is derived from an EMBL/GenBank/DDBJ whole genome shotgun (WGS) entry which is preliminary data.</text>
</comment>
<proteinExistence type="predicted"/>
<name>A0ABS5T104_9GAMM</name>
<dbReference type="InterPro" id="IPR018873">
    <property type="entry name" value="KilA-N_DNA-bd_domain"/>
</dbReference>
<evidence type="ECO:0000259" key="1">
    <source>
        <dbReference type="Pfam" id="PF10543"/>
    </source>
</evidence>
<gene>
    <name evidence="2" type="ORF">HH682_12040</name>
</gene>
<sequence length="295" mass="33830">MSLPINRAITSENRLQSVPLAGVSEKFPILTYRDIRVVTTETLAQGYGTDEGNIRQNLSRNLHRFEEGTHYFLLTGQELKQFKNRVTESNSVGSKARSLTLWTEKGAARMSKIVDTNQAWDFFEKLEDSYFNLREVHGVMLPDIDDPIQLARAWADAMEAKQQAEQLTHKQAEYIEHLEDLFAEGLSPVQFCKRLNGVNSTKISSYLQFSNWLYDDNSNGSHAQWRVRSAVRDKYLTEKSSTITPKSTASFTTYQPILLRSGAVWLYRKYLKGQLPMKVTWDGEFTHDRYLAGEA</sequence>